<feature type="transmembrane region" description="Helical" evidence="2">
    <location>
        <begin position="21"/>
        <end position="40"/>
    </location>
</feature>
<feature type="region of interest" description="Disordered" evidence="1">
    <location>
        <begin position="101"/>
        <end position="136"/>
    </location>
</feature>
<sequence length="226" mass="25579">MVILLEKRFSIWGSFQEQLQLQLTAVIAIIQWFLFCYWISAWSQKLSTNRGQQHNEKIWVKAKSFHLLPTLYPQRIPPSAPHSSLTPHALHPLPHTPASHLTHSTLCPTLQPHTSRTPPSAHIPDSHFSHSTNHSHFSLTPHTLNQSLTLFPPHTLNQSLTLFPPHTLLQVLTHSLTPPPPHTHITHTAVTQLTHSLTPVPHTHPYSPTHSHTHTLPHTRPTHSPL</sequence>
<name>A0AAE1F2E2_PETCI</name>
<dbReference type="AlphaFoldDB" id="A0AAE1F2E2"/>
<evidence type="ECO:0000256" key="1">
    <source>
        <dbReference type="SAM" id="MobiDB-lite"/>
    </source>
</evidence>
<gene>
    <name evidence="3" type="ORF">Pcinc_028826</name>
</gene>
<keyword evidence="2" id="KW-0472">Membrane</keyword>
<comment type="caution">
    <text evidence="3">The sequence shown here is derived from an EMBL/GenBank/DDBJ whole genome shotgun (WGS) entry which is preliminary data.</text>
</comment>
<proteinExistence type="predicted"/>
<evidence type="ECO:0000313" key="4">
    <source>
        <dbReference type="Proteomes" id="UP001286313"/>
    </source>
</evidence>
<accession>A0AAE1F2E2</accession>
<dbReference type="EMBL" id="JAWQEG010003557">
    <property type="protein sequence ID" value="KAK3865586.1"/>
    <property type="molecule type" value="Genomic_DNA"/>
</dbReference>
<evidence type="ECO:0000256" key="2">
    <source>
        <dbReference type="SAM" id="Phobius"/>
    </source>
</evidence>
<feature type="compositionally biased region" description="Polar residues" evidence="1">
    <location>
        <begin position="104"/>
        <end position="118"/>
    </location>
</feature>
<reference evidence="3" key="1">
    <citation type="submission" date="2023-10" db="EMBL/GenBank/DDBJ databases">
        <title>Genome assemblies of two species of porcelain crab, Petrolisthes cinctipes and Petrolisthes manimaculis (Anomura: Porcellanidae).</title>
        <authorList>
            <person name="Angst P."/>
        </authorList>
    </citation>
    <scope>NUCLEOTIDE SEQUENCE</scope>
    <source>
        <strain evidence="3">PB745_01</strain>
        <tissue evidence="3">Gill</tissue>
    </source>
</reference>
<feature type="compositionally biased region" description="Basic residues" evidence="1">
    <location>
        <begin position="211"/>
        <end position="226"/>
    </location>
</feature>
<keyword evidence="2" id="KW-1133">Transmembrane helix</keyword>
<feature type="region of interest" description="Disordered" evidence="1">
    <location>
        <begin position="201"/>
        <end position="226"/>
    </location>
</feature>
<keyword evidence="2" id="KW-0812">Transmembrane</keyword>
<keyword evidence="4" id="KW-1185">Reference proteome</keyword>
<dbReference type="Proteomes" id="UP001286313">
    <property type="component" value="Unassembled WGS sequence"/>
</dbReference>
<evidence type="ECO:0000313" key="3">
    <source>
        <dbReference type="EMBL" id="KAK3865586.1"/>
    </source>
</evidence>
<protein>
    <submittedName>
        <fullName evidence="3">Uncharacterized protein</fullName>
    </submittedName>
</protein>
<feature type="compositionally biased region" description="Low complexity" evidence="1">
    <location>
        <begin position="201"/>
        <end position="210"/>
    </location>
</feature>
<organism evidence="3 4">
    <name type="scientific">Petrolisthes cinctipes</name>
    <name type="common">Flat porcelain crab</name>
    <dbReference type="NCBI Taxonomy" id="88211"/>
    <lineage>
        <taxon>Eukaryota</taxon>
        <taxon>Metazoa</taxon>
        <taxon>Ecdysozoa</taxon>
        <taxon>Arthropoda</taxon>
        <taxon>Crustacea</taxon>
        <taxon>Multicrustacea</taxon>
        <taxon>Malacostraca</taxon>
        <taxon>Eumalacostraca</taxon>
        <taxon>Eucarida</taxon>
        <taxon>Decapoda</taxon>
        <taxon>Pleocyemata</taxon>
        <taxon>Anomura</taxon>
        <taxon>Galatheoidea</taxon>
        <taxon>Porcellanidae</taxon>
        <taxon>Petrolisthes</taxon>
    </lineage>
</organism>